<dbReference type="GO" id="GO:0051082">
    <property type="term" value="F:unfolded protein binding"/>
    <property type="evidence" value="ECO:0007669"/>
    <property type="project" value="InterPro"/>
</dbReference>
<dbReference type="AlphaFoldDB" id="A0A380NLF5"/>
<dbReference type="PANTHER" id="PTHR43680:SF2">
    <property type="entry name" value="NITRATE REDUCTASE MOLYBDENUM COFACTOR ASSEMBLY CHAPERONE NARJ"/>
    <property type="match status" value="1"/>
</dbReference>
<evidence type="ECO:0000256" key="1">
    <source>
        <dbReference type="ARBA" id="ARBA00023063"/>
    </source>
</evidence>
<dbReference type="InterPro" id="IPR020945">
    <property type="entry name" value="DMSO/NO3_reduct_chaperone"/>
</dbReference>
<dbReference type="Proteomes" id="UP000255367">
    <property type="component" value="Unassembled WGS sequence"/>
</dbReference>
<name>A0A380NLF5_9FIRM</name>
<dbReference type="GO" id="GO:0016491">
    <property type="term" value="F:oxidoreductase activity"/>
    <property type="evidence" value="ECO:0007669"/>
    <property type="project" value="UniProtKB-KW"/>
</dbReference>
<dbReference type="GO" id="GO:0051131">
    <property type="term" value="P:chaperone-mediated protein complex assembly"/>
    <property type="evidence" value="ECO:0007669"/>
    <property type="project" value="InterPro"/>
</dbReference>
<reference evidence="2 3" key="1">
    <citation type="submission" date="2018-06" db="EMBL/GenBank/DDBJ databases">
        <authorList>
            <consortium name="Pathogen Informatics"/>
            <person name="Doyle S."/>
        </authorList>
    </citation>
    <scope>NUCLEOTIDE SEQUENCE [LARGE SCALE GENOMIC DNA]</scope>
    <source>
        <strain evidence="2 3">NCTC12020</strain>
    </source>
</reference>
<dbReference type="InterPro" id="IPR036411">
    <property type="entry name" value="TorD-like_sf"/>
</dbReference>
<dbReference type="InterPro" id="IPR003765">
    <property type="entry name" value="NO3_reductase_chaperone_NarJ"/>
</dbReference>
<organism evidence="2 3">
    <name type="scientific">Veillonella criceti</name>
    <dbReference type="NCBI Taxonomy" id="103891"/>
    <lineage>
        <taxon>Bacteria</taxon>
        <taxon>Bacillati</taxon>
        <taxon>Bacillota</taxon>
        <taxon>Negativicutes</taxon>
        <taxon>Veillonellales</taxon>
        <taxon>Veillonellaceae</taxon>
        <taxon>Veillonella</taxon>
    </lineage>
</organism>
<dbReference type="GO" id="GO:0042128">
    <property type="term" value="P:nitrate assimilation"/>
    <property type="evidence" value="ECO:0007669"/>
    <property type="project" value="UniProtKB-KW"/>
</dbReference>
<gene>
    <name evidence="2" type="primary">narX_2</name>
    <name evidence="2" type="ORF">NCTC12020_01315</name>
</gene>
<evidence type="ECO:0000313" key="3">
    <source>
        <dbReference type="Proteomes" id="UP000255367"/>
    </source>
</evidence>
<dbReference type="RefSeq" id="WP_115310467.1">
    <property type="nucleotide sequence ID" value="NZ_UHIO01000001.1"/>
</dbReference>
<dbReference type="EMBL" id="UHIO01000001">
    <property type="protein sequence ID" value="SUP43743.1"/>
    <property type="molecule type" value="Genomic_DNA"/>
</dbReference>
<keyword evidence="1" id="KW-0534">Nitrate assimilation</keyword>
<dbReference type="GO" id="GO:0016530">
    <property type="term" value="F:metallochaperone activity"/>
    <property type="evidence" value="ECO:0007669"/>
    <property type="project" value="TreeGrafter"/>
</dbReference>
<dbReference type="SUPFAM" id="SSF89155">
    <property type="entry name" value="TorD-like"/>
    <property type="match status" value="1"/>
</dbReference>
<protein>
    <submittedName>
        <fullName evidence="2">Nitrate reductase-like protein narX</fullName>
        <ecNumber evidence="2">1.7.99.4</ecNumber>
    </submittedName>
</protein>
<dbReference type="EC" id="1.7.99.4" evidence="2"/>
<keyword evidence="3" id="KW-1185">Reference proteome</keyword>
<dbReference type="NCBIfam" id="TIGR00684">
    <property type="entry name" value="narJ"/>
    <property type="match status" value="1"/>
</dbReference>
<accession>A0A380NLF5</accession>
<dbReference type="Pfam" id="PF02613">
    <property type="entry name" value="Nitrate_red_del"/>
    <property type="match status" value="1"/>
</dbReference>
<dbReference type="PANTHER" id="PTHR43680">
    <property type="entry name" value="NITRATE REDUCTASE MOLYBDENUM COFACTOR ASSEMBLY CHAPERONE"/>
    <property type="match status" value="1"/>
</dbReference>
<dbReference type="OrthoDB" id="5296272at2"/>
<evidence type="ECO:0000313" key="2">
    <source>
        <dbReference type="EMBL" id="SUP43743.1"/>
    </source>
</evidence>
<proteinExistence type="predicted"/>
<keyword evidence="2" id="KW-0560">Oxidoreductase</keyword>
<sequence length="190" mass="21671">MNNTVAPTQASAATQRLYTEQDVLQVCAYLLSYPSETWWSALNELEAELSAWSEGPIKESLGSVVEYITSQTQREYEDEYVRVFDFSGNTNMYLTSYDATNAEEQAAELLVYKEFYQKHGFDVARELPDYVPALLELCSTLSVPEALPILAHSKESLVVLRQRLIDSRQVQAFILDVILQVIERWEGTTR</sequence>
<dbReference type="Gene3D" id="1.10.3480.10">
    <property type="entry name" value="TorD-like"/>
    <property type="match status" value="1"/>
</dbReference>